<dbReference type="HAMAP" id="MF_00440">
    <property type="entry name" value="NrdR"/>
    <property type="match status" value="1"/>
</dbReference>
<dbReference type="AlphaFoldDB" id="A0A401LBB5"/>
<dbReference type="Proteomes" id="UP000287361">
    <property type="component" value="Unassembled WGS sequence"/>
</dbReference>
<evidence type="ECO:0000256" key="2">
    <source>
        <dbReference type="ARBA" id="ARBA00022741"/>
    </source>
</evidence>
<dbReference type="Pfam" id="PF03477">
    <property type="entry name" value="ATP-cone"/>
    <property type="match status" value="1"/>
</dbReference>
<keyword evidence="7 8" id="KW-0804">Transcription</keyword>
<dbReference type="InterPro" id="IPR005144">
    <property type="entry name" value="ATP-cone_dom"/>
</dbReference>
<keyword evidence="11" id="KW-1185">Reference proteome</keyword>
<dbReference type="NCBIfam" id="TIGR00244">
    <property type="entry name" value="transcriptional regulator NrdR"/>
    <property type="match status" value="1"/>
</dbReference>
<reference evidence="10 11" key="1">
    <citation type="submission" date="2018-10" db="EMBL/GenBank/DDBJ databases">
        <title>Draft Genome Sequence of Anaerotignum sp. KCTC 15736.</title>
        <authorList>
            <person name="Choi S.H."/>
            <person name="Kim J.S."/>
            <person name="Kang S.W."/>
            <person name="Lee J.S."/>
            <person name="Park S.H."/>
        </authorList>
    </citation>
    <scope>NUCLEOTIDE SEQUENCE [LARGE SCALE GENOMIC DNA]</scope>
    <source>
        <strain evidence="10 11">KCTC 15736</strain>
    </source>
</reference>
<keyword evidence="1 8" id="KW-0678">Repressor</keyword>
<dbReference type="GO" id="GO:0008270">
    <property type="term" value="F:zinc ion binding"/>
    <property type="evidence" value="ECO:0007669"/>
    <property type="project" value="UniProtKB-UniRule"/>
</dbReference>
<keyword evidence="8" id="KW-0863">Zinc-finger</keyword>
<dbReference type="GO" id="GO:0045892">
    <property type="term" value="P:negative regulation of DNA-templated transcription"/>
    <property type="evidence" value="ECO:0007669"/>
    <property type="project" value="UniProtKB-UniRule"/>
</dbReference>
<evidence type="ECO:0000256" key="6">
    <source>
        <dbReference type="ARBA" id="ARBA00023125"/>
    </source>
</evidence>
<dbReference type="EMBL" id="BHVZ01000001">
    <property type="protein sequence ID" value="GCB28877.1"/>
    <property type="molecule type" value="Genomic_DNA"/>
</dbReference>
<dbReference type="PROSITE" id="PS51161">
    <property type="entry name" value="ATP_CONE"/>
    <property type="match status" value="1"/>
</dbReference>
<evidence type="ECO:0000256" key="3">
    <source>
        <dbReference type="ARBA" id="ARBA00022833"/>
    </source>
</evidence>
<dbReference type="InterPro" id="IPR003796">
    <property type="entry name" value="RNR_NrdR-like"/>
</dbReference>
<sequence length="154" mass="17938">MKCPFCNYNDTKVIDSRGQEDNSVIRRRRLCESCGKRFTTYERIDMIPITVIKNDGTREIFDKTKIINGVMKSCNKRPVTAQQIQELADDIENTLMGLGEREVESKQIGNMVMDRLKEVDEVAYVRFASVYRQFKDINTFIDELEKLLVEKKKG</sequence>
<gene>
    <name evidence="8 10" type="primary">nrdR</name>
    <name evidence="10" type="ORF">KGMB03357_05380</name>
</gene>
<keyword evidence="8" id="KW-0479">Metal-binding</keyword>
<evidence type="ECO:0000256" key="7">
    <source>
        <dbReference type="ARBA" id="ARBA00023163"/>
    </source>
</evidence>
<dbReference type="Pfam" id="PF22811">
    <property type="entry name" value="Zn_ribbon_NrdR"/>
    <property type="match status" value="1"/>
</dbReference>
<dbReference type="GeneID" id="86193541"/>
<feature type="zinc finger region" evidence="8">
    <location>
        <begin position="3"/>
        <end position="34"/>
    </location>
</feature>
<accession>A0A401LBB5</accession>
<comment type="function">
    <text evidence="8">Negatively regulates transcription of bacterial ribonucleotide reductase nrd genes and operons by binding to NrdR-boxes.</text>
</comment>
<keyword evidence="4 8" id="KW-0067">ATP-binding</keyword>
<keyword evidence="6 8" id="KW-0238">DNA-binding</keyword>
<dbReference type="GO" id="GO:0005524">
    <property type="term" value="F:ATP binding"/>
    <property type="evidence" value="ECO:0007669"/>
    <property type="project" value="UniProtKB-UniRule"/>
</dbReference>
<evidence type="ECO:0000313" key="10">
    <source>
        <dbReference type="EMBL" id="GCB28877.1"/>
    </source>
</evidence>
<dbReference type="OrthoDB" id="9807461at2"/>
<comment type="cofactor">
    <cofactor evidence="8">
        <name>Zn(2+)</name>
        <dbReference type="ChEBI" id="CHEBI:29105"/>
    </cofactor>
    <text evidence="8">Binds 1 zinc ion.</text>
</comment>
<feature type="domain" description="ATP-cone" evidence="9">
    <location>
        <begin position="49"/>
        <end position="139"/>
    </location>
</feature>
<keyword evidence="5 8" id="KW-0805">Transcription regulation</keyword>
<dbReference type="GO" id="GO:0003677">
    <property type="term" value="F:DNA binding"/>
    <property type="evidence" value="ECO:0007669"/>
    <property type="project" value="UniProtKB-KW"/>
</dbReference>
<organism evidence="10 11">
    <name type="scientific">Anaerotignum faecicola</name>
    <dbReference type="NCBI Taxonomy" id="2358141"/>
    <lineage>
        <taxon>Bacteria</taxon>
        <taxon>Bacillati</taxon>
        <taxon>Bacillota</taxon>
        <taxon>Clostridia</taxon>
        <taxon>Lachnospirales</taxon>
        <taxon>Anaerotignaceae</taxon>
        <taxon>Anaerotignum</taxon>
    </lineage>
</organism>
<comment type="similarity">
    <text evidence="8">Belongs to the NrdR family.</text>
</comment>
<dbReference type="PANTHER" id="PTHR30455:SF2">
    <property type="entry name" value="TRANSCRIPTIONAL REPRESSOR NRDR"/>
    <property type="match status" value="1"/>
</dbReference>
<evidence type="ECO:0000313" key="11">
    <source>
        <dbReference type="Proteomes" id="UP000287361"/>
    </source>
</evidence>
<evidence type="ECO:0000256" key="5">
    <source>
        <dbReference type="ARBA" id="ARBA00023015"/>
    </source>
</evidence>
<protein>
    <recommendedName>
        <fullName evidence="8">Transcriptional repressor NrdR</fullName>
    </recommendedName>
</protein>
<keyword evidence="3 8" id="KW-0862">Zinc</keyword>
<evidence type="ECO:0000256" key="1">
    <source>
        <dbReference type="ARBA" id="ARBA00022491"/>
    </source>
</evidence>
<keyword evidence="2 8" id="KW-0547">Nucleotide-binding</keyword>
<dbReference type="RefSeq" id="WP_118579822.1">
    <property type="nucleotide sequence ID" value="NZ_DAWBID010000006.1"/>
</dbReference>
<dbReference type="InterPro" id="IPR055173">
    <property type="entry name" value="NrdR-like_N"/>
</dbReference>
<proteinExistence type="inferred from homology"/>
<comment type="caution">
    <text evidence="10">The sequence shown here is derived from an EMBL/GenBank/DDBJ whole genome shotgun (WGS) entry which is preliminary data.</text>
</comment>
<evidence type="ECO:0000259" key="9">
    <source>
        <dbReference type="PROSITE" id="PS51161"/>
    </source>
</evidence>
<evidence type="ECO:0000256" key="4">
    <source>
        <dbReference type="ARBA" id="ARBA00022840"/>
    </source>
</evidence>
<dbReference type="PANTHER" id="PTHR30455">
    <property type="entry name" value="TRANSCRIPTIONAL REPRESSOR NRDR"/>
    <property type="match status" value="1"/>
</dbReference>
<evidence type="ECO:0000256" key="8">
    <source>
        <dbReference type="HAMAP-Rule" id="MF_00440"/>
    </source>
</evidence>
<name>A0A401LBB5_9FIRM</name>